<dbReference type="Gene3D" id="3.40.50.10490">
    <property type="entry name" value="Glucose-6-phosphate isomerase like protein, domain 1"/>
    <property type="match status" value="1"/>
</dbReference>
<dbReference type="SUPFAM" id="SSF53697">
    <property type="entry name" value="SIS domain"/>
    <property type="match status" value="1"/>
</dbReference>
<dbReference type="GO" id="GO:1901135">
    <property type="term" value="P:carbohydrate derivative metabolic process"/>
    <property type="evidence" value="ECO:0007669"/>
    <property type="project" value="InterPro"/>
</dbReference>
<feature type="domain" description="HTH rpiR-type" evidence="4">
    <location>
        <begin position="1"/>
        <end position="77"/>
    </location>
</feature>
<evidence type="ECO:0000256" key="1">
    <source>
        <dbReference type="ARBA" id="ARBA00023015"/>
    </source>
</evidence>
<dbReference type="GO" id="GO:0003700">
    <property type="term" value="F:DNA-binding transcription factor activity"/>
    <property type="evidence" value="ECO:0007669"/>
    <property type="project" value="InterPro"/>
</dbReference>
<evidence type="ECO:0000259" key="4">
    <source>
        <dbReference type="PROSITE" id="PS51071"/>
    </source>
</evidence>
<dbReference type="InterPro" id="IPR047640">
    <property type="entry name" value="RpiR-like"/>
</dbReference>
<evidence type="ECO:0000313" key="5">
    <source>
        <dbReference type="EMBL" id="SBV91484.1"/>
    </source>
</evidence>
<evidence type="ECO:0000256" key="2">
    <source>
        <dbReference type="ARBA" id="ARBA00023125"/>
    </source>
</evidence>
<organism evidence="5">
    <name type="scientific">uncultured Eubacteriales bacterium</name>
    <dbReference type="NCBI Taxonomy" id="172733"/>
    <lineage>
        <taxon>Bacteria</taxon>
        <taxon>Bacillati</taxon>
        <taxon>Bacillota</taxon>
        <taxon>Clostridia</taxon>
        <taxon>Eubacteriales</taxon>
        <taxon>environmental samples</taxon>
    </lineage>
</organism>
<evidence type="ECO:0000256" key="3">
    <source>
        <dbReference type="ARBA" id="ARBA00023163"/>
    </source>
</evidence>
<accession>A0A212IWD2</accession>
<dbReference type="InterPro" id="IPR035472">
    <property type="entry name" value="RpiR-like_SIS"/>
</dbReference>
<dbReference type="GO" id="GO:0097367">
    <property type="term" value="F:carbohydrate derivative binding"/>
    <property type="evidence" value="ECO:0007669"/>
    <property type="project" value="InterPro"/>
</dbReference>
<dbReference type="Pfam" id="PF01380">
    <property type="entry name" value="SIS"/>
    <property type="match status" value="1"/>
</dbReference>
<keyword evidence="1" id="KW-0805">Transcription regulation</keyword>
<dbReference type="PANTHER" id="PTHR30514">
    <property type="entry name" value="GLUCOKINASE"/>
    <property type="match status" value="1"/>
</dbReference>
<dbReference type="PROSITE" id="PS51071">
    <property type="entry name" value="HTH_RPIR"/>
    <property type="match status" value="1"/>
</dbReference>
<gene>
    <name evidence="5" type="ORF">KL86CLO1_10127</name>
</gene>
<dbReference type="SUPFAM" id="SSF46689">
    <property type="entry name" value="Homeodomain-like"/>
    <property type="match status" value="1"/>
</dbReference>
<dbReference type="InterPro" id="IPR000281">
    <property type="entry name" value="HTH_RpiR"/>
</dbReference>
<keyword evidence="3" id="KW-0804">Transcription</keyword>
<dbReference type="GO" id="GO:0003677">
    <property type="term" value="F:DNA binding"/>
    <property type="evidence" value="ECO:0007669"/>
    <property type="project" value="UniProtKB-KW"/>
</dbReference>
<reference evidence="5" key="1">
    <citation type="submission" date="2016-04" db="EMBL/GenBank/DDBJ databases">
        <authorList>
            <person name="Evans L.H."/>
            <person name="Alamgir A."/>
            <person name="Owens N."/>
            <person name="Weber N.D."/>
            <person name="Virtaneva K."/>
            <person name="Barbian K."/>
            <person name="Babar A."/>
            <person name="Rosenke K."/>
        </authorList>
    </citation>
    <scope>NUCLEOTIDE SEQUENCE</scope>
    <source>
        <strain evidence="5">86</strain>
    </source>
</reference>
<dbReference type="InterPro" id="IPR001347">
    <property type="entry name" value="SIS_dom"/>
</dbReference>
<sequence>MDILDRIRQEYSSLSKTRKRISDYILDNASKCCFYSLKEFSSCVNATEATVLSYCRGLGLGSFVDLKKELQIHMLSTVAPGDRVKMASSQSGSVAELYGRVVKSEREALRSTFEQNDLARLQEFNRMLRGAKRVFVAGHNASRLPARYFIHRMVPLGVDAYELDLQDEHQIFSRLAAHTPEECLVVAFAMSPYGAATVAVTEYCRQAGIRVAAVTDSHSSPVAKNAQSVILCHTEFMGLTNSSTSIMAMINLLSMLYSFESGGAELDRQGLLDGTAKKFDQFLD</sequence>
<dbReference type="Pfam" id="PF01418">
    <property type="entry name" value="HTH_6"/>
    <property type="match status" value="1"/>
</dbReference>
<keyword evidence="2" id="KW-0238">DNA-binding</keyword>
<dbReference type="InterPro" id="IPR046348">
    <property type="entry name" value="SIS_dom_sf"/>
</dbReference>
<dbReference type="Gene3D" id="1.10.10.10">
    <property type="entry name" value="Winged helix-like DNA-binding domain superfamily/Winged helix DNA-binding domain"/>
    <property type="match status" value="1"/>
</dbReference>
<name>A0A212IWD2_9FIRM</name>
<dbReference type="EMBL" id="FLUN01000001">
    <property type="protein sequence ID" value="SBV91484.1"/>
    <property type="molecule type" value="Genomic_DNA"/>
</dbReference>
<dbReference type="InterPro" id="IPR036388">
    <property type="entry name" value="WH-like_DNA-bd_sf"/>
</dbReference>
<dbReference type="CDD" id="cd05013">
    <property type="entry name" value="SIS_RpiR"/>
    <property type="match status" value="1"/>
</dbReference>
<proteinExistence type="predicted"/>
<dbReference type="InterPro" id="IPR009057">
    <property type="entry name" value="Homeodomain-like_sf"/>
</dbReference>
<protein>
    <recommendedName>
        <fullName evidence="4">HTH rpiR-type domain-containing protein</fullName>
    </recommendedName>
</protein>
<dbReference type="AlphaFoldDB" id="A0A212IWD2"/>